<dbReference type="SUPFAM" id="SSF46894">
    <property type="entry name" value="C-terminal effector domain of the bipartite response regulators"/>
    <property type="match status" value="1"/>
</dbReference>
<evidence type="ECO:0000256" key="1">
    <source>
        <dbReference type="ARBA" id="ARBA00023015"/>
    </source>
</evidence>
<dbReference type="CDD" id="cd06170">
    <property type="entry name" value="LuxR_C_like"/>
    <property type="match status" value="1"/>
</dbReference>
<feature type="modified residue" description="4-aspartylphosphate" evidence="4">
    <location>
        <position position="54"/>
    </location>
</feature>
<name>A0ABY4X497_9SPHN</name>
<dbReference type="InterPro" id="IPR001789">
    <property type="entry name" value="Sig_transdc_resp-reg_receiver"/>
</dbReference>
<dbReference type="InterPro" id="IPR011006">
    <property type="entry name" value="CheY-like_superfamily"/>
</dbReference>
<dbReference type="InterPro" id="IPR000792">
    <property type="entry name" value="Tscrpt_reg_LuxR_C"/>
</dbReference>
<sequence>MSHFVHIVDDDAAVRTSLYTLLSTRSDLLLRSFRSGDDFLASLPELEGGVVLLDIHMPGTSGLDVLRLLQKHDVPFASVIITGQGDIQIAVQAMKLGAIDFVEKPYDHDALFAALDSGITRLDRDAAAAERTRSAKALIDALSEREREVLHQLLEGRANKQIAYALDVSPRTVEVHRANLMAKLRARSLPEAVRLAFAAGIVGSD</sequence>
<protein>
    <submittedName>
        <fullName evidence="7">Response regulator</fullName>
    </submittedName>
</protein>
<dbReference type="Pfam" id="PF00072">
    <property type="entry name" value="Response_reg"/>
    <property type="match status" value="1"/>
</dbReference>
<dbReference type="RefSeq" id="WP_252165522.1">
    <property type="nucleotide sequence ID" value="NZ_CP084930.1"/>
</dbReference>
<dbReference type="SMART" id="SM00421">
    <property type="entry name" value="HTH_LUXR"/>
    <property type="match status" value="1"/>
</dbReference>
<dbReference type="Proteomes" id="UP001056937">
    <property type="component" value="Chromosome 1"/>
</dbReference>
<accession>A0ABY4X497</accession>
<dbReference type="PRINTS" id="PR00038">
    <property type="entry name" value="HTHLUXR"/>
</dbReference>
<keyword evidence="2" id="KW-0238">DNA-binding</keyword>
<keyword evidence="3" id="KW-0804">Transcription</keyword>
<evidence type="ECO:0000256" key="2">
    <source>
        <dbReference type="ARBA" id="ARBA00023125"/>
    </source>
</evidence>
<keyword evidence="4" id="KW-0597">Phosphoprotein</keyword>
<evidence type="ECO:0000256" key="4">
    <source>
        <dbReference type="PROSITE-ProRule" id="PRU00169"/>
    </source>
</evidence>
<dbReference type="Pfam" id="PF00196">
    <property type="entry name" value="GerE"/>
    <property type="match status" value="1"/>
</dbReference>
<dbReference type="Gene3D" id="3.40.50.2300">
    <property type="match status" value="1"/>
</dbReference>
<keyword evidence="1" id="KW-0805">Transcription regulation</keyword>
<dbReference type="PANTHER" id="PTHR44688">
    <property type="entry name" value="DNA-BINDING TRANSCRIPTIONAL ACTIVATOR DEVR_DOSR"/>
    <property type="match status" value="1"/>
</dbReference>
<evidence type="ECO:0000313" key="7">
    <source>
        <dbReference type="EMBL" id="USI71709.1"/>
    </source>
</evidence>
<dbReference type="EMBL" id="CP084930">
    <property type="protein sequence ID" value="USI71709.1"/>
    <property type="molecule type" value="Genomic_DNA"/>
</dbReference>
<evidence type="ECO:0000259" key="5">
    <source>
        <dbReference type="PROSITE" id="PS50043"/>
    </source>
</evidence>
<evidence type="ECO:0000259" key="6">
    <source>
        <dbReference type="PROSITE" id="PS50110"/>
    </source>
</evidence>
<gene>
    <name evidence="7" type="ORF">LHA26_10255</name>
</gene>
<organism evidence="7 8">
    <name type="scientific">Sphingomonas morindae</name>
    <dbReference type="NCBI Taxonomy" id="1541170"/>
    <lineage>
        <taxon>Bacteria</taxon>
        <taxon>Pseudomonadati</taxon>
        <taxon>Pseudomonadota</taxon>
        <taxon>Alphaproteobacteria</taxon>
        <taxon>Sphingomonadales</taxon>
        <taxon>Sphingomonadaceae</taxon>
        <taxon>Sphingomonas</taxon>
    </lineage>
</organism>
<dbReference type="PROSITE" id="PS50043">
    <property type="entry name" value="HTH_LUXR_2"/>
    <property type="match status" value="1"/>
</dbReference>
<reference evidence="7" key="1">
    <citation type="journal article" date="2022" name="Toxins">
        <title>Genomic Analysis of Sphingopyxis sp. USTB-05 for Biodegrading Cyanobacterial Hepatotoxins.</title>
        <authorList>
            <person name="Liu C."/>
            <person name="Xu Q."/>
            <person name="Zhao Z."/>
            <person name="Zhang H."/>
            <person name="Liu X."/>
            <person name="Yin C."/>
            <person name="Liu Y."/>
            <person name="Yan H."/>
        </authorList>
    </citation>
    <scope>NUCLEOTIDE SEQUENCE</scope>
    <source>
        <strain evidence="7">NBD5</strain>
    </source>
</reference>
<feature type="domain" description="Response regulatory" evidence="6">
    <location>
        <begin position="4"/>
        <end position="119"/>
    </location>
</feature>
<dbReference type="PANTHER" id="PTHR44688:SF16">
    <property type="entry name" value="DNA-BINDING TRANSCRIPTIONAL ACTIVATOR DEVR_DOSR"/>
    <property type="match status" value="1"/>
</dbReference>
<dbReference type="PROSITE" id="PS00622">
    <property type="entry name" value="HTH_LUXR_1"/>
    <property type="match status" value="1"/>
</dbReference>
<keyword evidence="8" id="KW-1185">Reference proteome</keyword>
<dbReference type="SUPFAM" id="SSF52172">
    <property type="entry name" value="CheY-like"/>
    <property type="match status" value="1"/>
</dbReference>
<dbReference type="Gene3D" id="1.10.10.10">
    <property type="entry name" value="Winged helix-like DNA-binding domain superfamily/Winged helix DNA-binding domain"/>
    <property type="match status" value="1"/>
</dbReference>
<dbReference type="InterPro" id="IPR036388">
    <property type="entry name" value="WH-like_DNA-bd_sf"/>
</dbReference>
<feature type="domain" description="HTH luxR-type" evidence="5">
    <location>
        <begin position="135"/>
        <end position="200"/>
    </location>
</feature>
<evidence type="ECO:0000256" key="3">
    <source>
        <dbReference type="ARBA" id="ARBA00023163"/>
    </source>
</evidence>
<evidence type="ECO:0000313" key="8">
    <source>
        <dbReference type="Proteomes" id="UP001056937"/>
    </source>
</evidence>
<dbReference type="SMART" id="SM00448">
    <property type="entry name" value="REC"/>
    <property type="match status" value="1"/>
</dbReference>
<dbReference type="PROSITE" id="PS50110">
    <property type="entry name" value="RESPONSE_REGULATORY"/>
    <property type="match status" value="1"/>
</dbReference>
<proteinExistence type="predicted"/>
<dbReference type="InterPro" id="IPR016032">
    <property type="entry name" value="Sig_transdc_resp-reg_C-effctor"/>
</dbReference>